<dbReference type="STRING" id="64571.A0A1Y2GSL8"/>
<feature type="binding site" evidence="18">
    <location>
        <position position="32"/>
    </location>
    <ligand>
        <name>GTP</name>
        <dbReference type="ChEBI" id="CHEBI:37565"/>
    </ligand>
</feature>
<feature type="binding site" evidence="20">
    <location>
        <position position="51"/>
    </location>
    <ligand>
        <name>Mg(2+)</name>
        <dbReference type="ChEBI" id="CHEBI:18420"/>
    </ligand>
</feature>
<dbReference type="Proteomes" id="UP000193648">
    <property type="component" value="Unassembled WGS sequence"/>
</dbReference>
<dbReference type="PANTHER" id="PTHR45684">
    <property type="entry name" value="RE74312P"/>
    <property type="match status" value="1"/>
</dbReference>
<dbReference type="SMART" id="SM00178">
    <property type="entry name" value="SAR"/>
    <property type="match status" value="1"/>
</dbReference>
<feature type="binding site" evidence="18">
    <location>
        <position position="34"/>
    </location>
    <ligand>
        <name>GTP</name>
        <dbReference type="ChEBI" id="CHEBI:37565"/>
    </ligand>
</feature>
<name>A0A1Y2GSL8_9FUNG</name>
<dbReference type="SMART" id="SM00177">
    <property type="entry name" value="ARF"/>
    <property type="match status" value="1"/>
</dbReference>
<dbReference type="NCBIfam" id="TIGR00231">
    <property type="entry name" value="small_GTP"/>
    <property type="match status" value="1"/>
</dbReference>
<keyword evidence="7 21" id="KW-0813">Transport</keyword>
<dbReference type="GO" id="GO:0046872">
    <property type="term" value="F:metal ion binding"/>
    <property type="evidence" value="ECO:0007669"/>
    <property type="project" value="UniProtKB-KW"/>
</dbReference>
<dbReference type="PRINTS" id="PR00328">
    <property type="entry name" value="SAR1GTPBP"/>
</dbReference>
<evidence type="ECO:0000256" key="6">
    <source>
        <dbReference type="ARBA" id="ARBA00021124"/>
    </source>
</evidence>
<evidence type="ECO:0000256" key="3">
    <source>
        <dbReference type="ARBA" id="ARBA00004397"/>
    </source>
</evidence>
<reference evidence="22 23" key="1">
    <citation type="submission" date="2016-07" db="EMBL/GenBank/DDBJ databases">
        <title>Pervasive Adenine N6-methylation of Active Genes in Fungi.</title>
        <authorList>
            <consortium name="DOE Joint Genome Institute"/>
            <person name="Mondo S.J."/>
            <person name="Dannebaum R.O."/>
            <person name="Kuo R.C."/>
            <person name="Labutti K."/>
            <person name="Haridas S."/>
            <person name="Kuo A."/>
            <person name="Salamov A."/>
            <person name="Ahrendt S.R."/>
            <person name="Lipzen A."/>
            <person name="Sullivan W."/>
            <person name="Andreopoulos W.B."/>
            <person name="Clum A."/>
            <person name="Lindquist E."/>
            <person name="Daum C."/>
            <person name="Ramamoorthy G.K."/>
            <person name="Gryganskyi A."/>
            <person name="Culley D."/>
            <person name="Magnuson J.K."/>
            <person name="James T.Y."/>
            <person name="O'Malley M.A."/>
            <person name="Stajich J.E."/>
            <person name="Spatafora J.W."/>
            <person name="Visel A."/>
            <person name="Grigoriev I.V."/>
        </authorList>
    </citation>
    <scope>NUCLEOTIDE SEQUENCE [LARGE SCALE GENOMIC DNA]</scope>
    <source>
        <strain evidence="22 23">NRRL 3116</strain>
    </source>
</reference>
<feature type="binding site" evidence="18">
    <location>
        <position position="129"/>
    </location>
    <ligand>
        <name>GTP</name>
        <dbReference type="ChEBI" id="CHEBI:37565"/>
    </ligand>
</feature>
<dbReference type="GO" id="GO:0006886">
    <property type="term" value="P:intracellular protein transport"/>
    <property type="evidence" value="ECO:0007669"/>
    <property type="project" value="InterPro"/>
</dbReference>
<dbReference type="InterPro" id="IPR005225">
    <property type="entry name" value="Small_GTP-bd"/>
</dbReference>
<dbReference type="PROSITE" id="PS51417">
    <property type="entry name" value="ARF"/>
    <property type="match status" value="1"/>
</dbReference>
<evidence type="ECO:0000313" key="22">
    <source>
        <dbReference type="EMBL" id="ORZ19978.1"/>
    </source>
</evidence>
<keyword evidence="13 21" id="KW-0333">Golgi apparatus</keyword>
<evidence type="ECO:0000256" key="10">
    <source>
        <dbReference type="ARBA" id="ARBA00022824"/>
    </source>
</evidence>
<dbReference type="InParanoid" id="A0A1Y2GSL8"/>
<comment type="caution">
    <text evidence="22">The sequence shown here is derived from an EMBL/GenBank/DDBJ whole genome shotgun (WGS) entry which is preliminary data.</text>
</comment>
<dbReference type="PROSITE" id="PS51422">
    <property type="entry name" value="SAR1"/>
    <property type="match status" value="1"/>
</dbReference>
<evidence type="ECO:0000256" key="7">
    <source>
        <dbReference type="ARBA" id="ARBA00022448"/>
    </source>
</evidence>
<evidence type="ECO:0000256" key="19">
    <source>
        <dbReference type="PIRSR" id="PIRSR606689-1"/>
    </source>
</evidence>
<feature type="binding site" evidence="18">
    <location>
        <position position="172"/>
    </location>
    <ligand>
        <name>GTP</name>
        <dbReference type="ChEBI" id="CHEBI:37565"/>
    </ligand>
</feature>
<dbReference type="GO" id="GO:0003924">
    <property type="term" value="F:GTPase activity"/>
    <property type="evidence" value="ECO:0007669"/>
    <property type="project" value="InterPro"/>
</dbReference>
<evidence type="ECO:0000256" key="5">
    <source>
        <dbReference type="ARBA" id="ARBA00019961"/>
    </source>
</evidence>
<keyword evidence="14 19" id="KW-0342">GTP-binding</keyword>
<feature type="binding site" evidence="20">
    <location>
        <position position="34"/>
    </location>
    <ligand>
        <name>Mg(2+)</name>
        <dbReference type="ChEBI" id="CHEBI:18420"/>
    </ligand>
</feature>
<keyword evidence="10 21" id="KW-0256">Endoplasmic reticulum</keyword>
<dbReference type="GO" id="GO:0005789">
    <property type="term" value="C:endoplasmic reticulum membrane"/>
    <property type="evidence" value="ECO:0007669"/>
    <property type="project" value="UniProtKB-SubCell"/>
</dbReference>
<dbReference type="InterPro" id="IPR006687">
    <property type="entry name" value="Small_GTPase_SAR1"/>
</dbReference>
<evidence type="ECO:0000256" key="11">
    <source>
        <dbReference type="ARBA" id="ARBA00022892"/>
    </source>
</evidence>
<feature type="binding site" evidence="18">
    <location>
        <position position="130"/>
    </location>
    <ligand>
        <name>GTP</name>
        <dbReference type="ChEBI" id="CHEBI:37565"/>
    </ligand>
</feature>
<feature type="binding site" evidence="18">
    <location>
        <position position="132"/>
    </location>
    <ligand>
        <name>GTP</name>
        <dbReference type="ChEBI" id="CHEBI:37565"/>
    </ligand>
</feature>
<dbReference type="GeneID" id="33562573"/>
<evidence type="ECO:0000256" key="20">
    <source>
        <dbReference type="PIRSR" id="PIRSR606689-2"/>
    </source>
</evidence>
<dbReference type="InterPro" id="IPR027417">
    <property type="entry name" value="P-loop_NTPase"/>
</dbReference>
<keyword evidence="17" id="KW-0479">Metal-binding</keyword>
<dbReference type="GO" id="GO:0005525">
    <property type="term" value="F:GTP binding"/>
    <property type="evidence" value="ECO:0007669"/>
    <property type="project" value="UniProtKB-KW"/>
</dbReference>
<feature type="binding site" evidence="19">
    <location>
        <begin position="129"/>
        <end position="132"/>
    </location>
    <ligand>
        <name>GTP</name>
        <dbReference type="ChEBI" id="CHEBI:37565"/>
    </ligand>
</feature>
<evidence type="ECO:0000256" key="18">
    <source>
        <dbReference type="PIRSR" id="PIRSR606687-2"/>
    </source>
</evidence>
<evidence type="ECO:0000256" key="16">
    <source>
        <dbReference type="ARBA" id="ARBA00023329"/>
    </source>
</evidence>
<feature type="binding site" evidence="18">
    <location>
        <position position="35"/>
    </location>
    <ligand>
        <name>GTP</name>
        <dbReference type="ChEBI" id="CHEBI:37565"/>
    </ligand>
</feature>
<feature type="binding site" evidence="17">
    <location>
        <position position="29"/>
    </location>
    <ligand>
        <name>Mg(2+)</name>
        <dbReference type="ChEBI" id="CHEBI:18420"/>
    </ligand>
</feature>
<comment type="subcellular location">
    <subcellularLocation>
        <location evidence="2">Cytoplasmic vesicle</location>
        <location evidence="2">COPII-coated vesicle membrane</location>
        <topology evidence="2">Peripheral membrane protein</topology>
        <orientation evidence="2">Cytoplasmic side</orientation>
    </subcellularLocation>
    <subcellularLocation>
        <location evidence="3">Endoplasmic reticulum membrane</location>
        <topology evidence="3">Peripheral membrane protein</topology>
        <orientation evidence="3">Cytoplasmic side</orientation>
    </subcellularLocation>
    <subcellularLocation>
        <location evidence="1">Golgi apparatus membrane</location>
        <topology evidence="1">Peripheral membrane protein</topology>
        <orientation evidence="1">Cytoplasmic side</orientation>
    </subcellularLocation>
</comment>
<dbReference type="FunCoup" id="A0A1Y2GSL8">
    <property type="interactions" value="600"/>
</dbReference>
<keyword evidence="12 21" id="KW-0653">Protein transport</keyword>
<keyword evidence="8 18" id="KW-0547">Nucleotide-binding</keyword>
<dbReference type="GO" id="GO:0016192">
    <property type="term" value="P:vesicle-mediated transport"/>
    <property type="evidence" value="ECO:0007669"/>
    <property type="project" value="UniProtKB-KW"/>
</dbReference>
<dbReference type="SUPFAM" id="SSF52540">
    <property type="entry name" value="P-loop containing nucleoside triphosphate hydrolases"/>
    <property type="match status" value="1"/>
</dbReference>
<keyword evidence="15" id="KW-0472">Membrane</keyword>
<dbReference type="Gene3D" id="3.40.50.300">
    <property type="entry name" value="P-loop containing nucleotide triphosphate hydrolases"/>
    <property type="match status" value="1"/>
</dbReference>
<feature type="binding site" evidence="18">
    <location>
        <position position="30"/>
    </location>
    <ligand>
        <name>GTP</name>
        <dbReference type="ChEBI" id="CHEBI:37565"/>
    </ligand>
</feature>
<evidence type="ECO:0000256" key="17">
    <source>
        <dbReference type="PIRSR" id="PIRSR606687-1"/>
    </source>
</evidence>
<dbReference type="EMBL" id="MCFF01000013">
    <property type="protein sequence ID" value="ORZ19978.1"/>
    <property type="molecule type" value="Genomic_DNA"/>
</dbReference>
<keyword evidence="16" id="KW-0968">Cytoplasmic vesicle</keyword>
<evidence type="ECO:0000256" key="4">
    <source>
        <dbReference type="ARBA" id="ARBA00007507"/>
    </source>
</evidence>
<evidence type="ECO:0000256" key="1">
    <source>
        <dbReference type="ARBA" id="ARBA00004255"/>
    </source>
</evidence>
<dbReference type="GO" id="GO:0000139">
    <property type="term" value="C:Golgi membrane"/>
    <property type="evidence" value="ECO:0007669"/>
    <property type="project" value="UniProtKB-SubCell"/>
</dbReference>
<feature type="binding site" evidence="18">
    <location>
        <position position="173"/>
    </location>
    <ligand>
        <name>GTP</name>
        <dbReference type="ChEBI" id="CHEBI:37565"/>
    </ligand>
</feature>
<keyword evidence="17" id="KW-0460">Magnesium</keyword>
<dbReference type="InterPro" id="IPR006689">
    <property type="entry name" value="Small_GTPase_ARF/SAR"/>
</dbReference>
<sequence>MFIIDWFRSVLSSLGLLNKNAKILFLGLDNAGKTTLLHMLKNDRLAALSPTAHPTSEELSIDNIKFTTFDLGGHYQARRIWKYYFAEVDGIVFLVDSMDHERFPESKAVLDALLAMEQLEHIPFLILGNKIDARGAVSEEGLRTALGLVQTTGKGIVPLNNIRPIEVFMCSVVARQGYGEGFRWMSQYI</sequence>
<evidence type="ECO:0000256" key="14">
    <source>
        <dbReference type="ARBA" id="ARBA00023134"/>
    </source>
</evidence>
<feature type="binding site" evidence="19">
    <location>
        <begin position="27"/>
        <end position="34"/>
    </location>
    <ligand>
        <name>GTP</name>
        <dbReference type="ChEBI" id="CHEBI:37565"/>
    </ligand>
</feature>
<keyword evidence="23" id="KW-1185">Reference proteome</keyword>
<dbReference type="CDD" id="cd00879">
    <property type="entry name" value="Sar1"/>
    <property type="match status" value="1"/>
</dbReference>
<evidence type="ECO:0000256" key="15">
    <source>
        <dbReference type="ARBA" id="ARBA00023136"/>
    </source>
</evidence>
<dbReference type="RefSeq" id="XP_021882518.1">
    <property type="nucleotide sequence ID" value="XM_022020729.1"/>
</dbReference>
<dbReference type="GO" id="GO:0012507">
    <property type="term" value="C:ER to Golgi transport vesicle membrane"/>
    <property type="evidence" value="ECO:0007669"/>
    <property type="project" value="UniProtKB-SubCell"/>
</dbReference>
<evidence type="ECO:0000313" key="23">
    <source>
        <dbReference type="Proteomes" id="UP000193648"/>
    </source>
</evidence>
<feature type="binding site" evidence="18">
    <location>
        <position position="33"/>
    </location>
    <ligand>
        <name>GTP</name>
        <dbReference type="ChEBI" id="CHEBI:37565"/>
    </ligand>
</feature>
<evidence type="ECO:0000256" key="2">
    <source>
        <dbReference type="ARBA" id="ARBA00004299"/>
    </source>
</evidence>
<feature type="binding site" evidence="19">
    <location>
        <position position="73"/>
    </location>
    <ligand>
        <name>GTP</name>
        <dbReference type="ChEBI" id="CHEBI:37565"/>
    </ligand>
</feature>
<comment type="similarity">
    <text evidence="4 21">Belongs to the small GTPase superfamily. SAR1 family.</text>
</comment>
<organism evidence="22 23">
    <name type="scientific">Lobosporangium transversale</name>
    <dbReference type="NCBI Taxonomy" id="64571"/>
    <lineage>
        <taxon>Eukaryota</taxon>
        <taxon>Fungi</taxon>
        <taxon>Fungi incertae sedis</taxon>
        <taxon>Mucoromycota</taxon>
        <taxon>Mortierellomycotina</taxon>
        <taxon>Mortierellomycetes</taxon>
        <taxon>Mortierellales</taxon>
        <taxon>Mortierellaceae</taxon>
        <taxon>Lobosporangium</taxon>
    </lineage>
</organism>
<dbReference type="OrthoDB" id="2011769at2759"/>
<evidence type="ECO:0000256" key="8">
    <source>
        <dbReference type="ARBA" id="ARBA00022741"/>
    </source>
</evidence>
<gene>
    <name evidence="22" type="ORF">BCR41DRAFT_303737</name>
</gene>
<dbReference type="Pfam" id="PF00025">
    <property type="entry name" value="Arf"/>
    <property type="match status" value="1"/>
</dbReference>
<dbReference type="FunFam" id="3.40.50.300:FF:000161">
    <property type="entry name" value="Small COPII coat GTPase"/>
    <property type="match status" value="1"/>
</dbReference>
<protein>
    <recommendedName>
        <fullName evidence="6">Small COPII coat GTPase SAR1</fullName>
    </recommendedName>
    <alternativeName>
        <fullName evidence="5">Small COPII coat GTPase sar1</fullName>
    </alternativeName>
</protein>
<evidence type="ECO:0000256" key="21">
    <source>
        <dbReference type="RuleBase" id="RU003926"/>
    </source>
</evidence>
<keyword evidence="9" id="KW-0378">Hydrolase</keyword>
<proteinExistence type="inferred from homology"/>
<dbReference type="AlphaFoldDB" id="A0A1Y2GSL8"/>
<evidence type="ECO:0000256" key="13">
    <source>
        <dbReference type="ARBA" id="ARBA00023034"/>
    </source>
</evidence>
<evidence type="ECO:0000256" key="9">
    <source>
        <dbReference type="ARBA" id="ARBA00022801"/>
    </source>
</evidence>
<evidence type="ECO:0000256" key="12">
    <source>
        <dbReference type="ARBA" id="ARBA00022927"/>
    </source>
</evidence>
<accession>A0A1Y2GSL8</accession>
<keyword evidence="11 21" id="KW-0931">ER-Golgi transport</keyword>